<dbReference type="GO" id="GO:0003677">
    <property type="term" value="F:DNA binding"/>
    <property type="evidence" value="ECO:0007669"/>
    <property type="project" value="InterPro"/>
</dbReference>
<evidence type="ECO:0000313" key="6">
    <source>
        <dbReference type="Proteomes" id="UP000297014"/>
    </source>
</evidence>
<comment type="caution">
    <text evidence="3">The sequence shown here is derived from an EMBL/GenBank/DDBJ whole genome shotgun (WGS) entry which is preliminary data.</text>
</comment>
<dbReference type="PROSITE" id="PS51194">
    <property type="entry name" value="HELICASE_CTER"/>
    <property type="match status" value="1"/>
</dbReference>
<dbReference type="STRING" id="1218173.BALCAV_0214730"/>
<dbReference type="eggNOG" id="COG1061">
    <property type="taxonomic scope" value="Bacteria"/>
</dbReference>
<gene>
    <name evidence="4" type="ORF">AJ85_17960</name>
    <name evidence="3" type="ORF">BALCAV_0214730</name>
</gene>
<dbReference type="Pfam" id="PF00271">
    <property type="entry name" value="Helicase_C"/>
    <property type="match status" value="1"/>
</dbReference>
<dbReference type="InterPro" id="IPR014001">
    <property type="entry name" value="Helicase_ATP-bd"/>
</dbReference>
<evidence type="ECO:0000313" key="4">
    <source>
        <dbReference type="EMBL" id="THG89393.1"/>
    </source>
</evidence>
<dbReference type="EMBL" id="ALPT02000050">
    <property type="protein sequence ID" value="KGA96684.1"/>
    <property type="molecule type" value="Genomic_DNA"/>
</dbReference>
<organism evidence="3 5">
    <name type="scientific">Alkalihalobacillus alcalophilus ATCC 27647 = CGMCC 1.3604</name>
    <dbReference type="NCBI Taxonomy" id="1218173"/>
    <lineage>
        <taxon>Bacteria</taxon>
        <taxon>Bacillati</taxon>
        <taxon>Bacillota</taxon>
        <taxon>Bacilli</taxon>
        <taxon>Bacillales</taxon>
        <taxon>Bacillaceae</taxon>
        <taxon>Alkalihalobacillus</taxon>
    </lineage>
</organism>
<dbReference type="SMART" id="SM00490">
    <property type="entry name" value="HELICc"/>
    <property type="match status" value="1"/>
</dbReference>
<dbReference type="InterPro" id="IPR027417">
    <property type="entry name" value="P-loop_NTPase"/>
</dbReference>
<evidence type="ECO:0000259" key="1">
    <source>
        <dbReference type="PROSITE" id="PS51192"/>
    </source>
</evidence>
<dbReference type="Gene3D" id="3.40.50.300">
    <property type="entry name" value="P-loop containing nucleotide triphosphate hydrolases"/>
    <property type="match status" value="2"/>
</dbReference>
<keyword evidence="5" id="KW-1185">Reference proteome</keyword>
<dbReference type="GO" id="GO:0005524">
    <property type="term" value="F:ATP binding"/>
    <property type="evidence" value="ECO:0007669"/>
    <property type="project" value="InterPro"/>
</dbReference>
<proteinExistence type="predicted"/>
<dbReference type="GO" id="GO:0005829">
    <property type="term" value="C:cytosol"/>
    <property type="evidence" value="ECO:0007669"/>
    <property type="project" value="TreeGrafter"/>
</dbReference>
<dbReference type="SMART" id="SM00487">
    <property type="entry name" value="DEXDc"/>
    <property type="match status" value="1"/>
</dbReference>
<dbReference type="PROSITE" id="PS51192">
    <property type="entry name" value="HELICASE_ATP_BIND_1"/>
    <property type="match status" value="1"/>
</dbReference>
<dbReference type="GO" id="GO:0016787">
    <property type="term" value="F:hydrolase activity"/>
    <property type="evidence" value="ECO:0007669"/>
    <property type="project" value="InterPro"/>
</dbReference>
<evidence type="ECO:0000313" key="5">
    <source>
        <dbReference type="Proteomes" id="UP000002754"/>
    </source>
</evidence>
<dbReference type="InterPro" id="IPR050742">
    <property type="entry name" value="Helicase_Restrict-Modif_Enz"/>
</dbReference>
<name>A0A094WFY6_ALKAL</name>
<dbReference type="Proteomes" id="UP000297014">
    <property type="component" value="Unassembled WGS sequence"/>
</dbReference>
<evidence type="ECO:0000313" key="3">
    <source>
        <dbReference type="EMBL" id="KGA96684.1"/>
    </source>
</evidence>
<sequence length="572" mass="65321">MMNSTTERDIQKCVELLTKKYQVPTRLIIRLIGTERAKQIEQMVFKMSGIKLTELKLIEMVVREKGEMLFAGSDINVRDLRTYLLKSLGEKELIQLYQRNPDSKKAITASKYMITPLVKKKWLIGGKWPKDFVRTLGFPLAYAGMASERSFEKEPILEIEPRKMVPPLVDFQANIKEDMLRVLRLEGEHTRCVVTMPTGTGKTRVAVESYIEWMREGFADGKYLIWIAQSEELCEQAIDCIADMWQEKEYPEPLRIYRYFAGNKVRDEQLRGGAVIASIQQLYYRAKADDPVLQEMLRHCGAMIIDEAHHAVAPMYSLLLEKAEELVGPKLFPICGLTATPGRNDEQTVNLVNKFEAYLIQPKTGRSNRENPLTYFRERGYLAKPKHVIYQSGRAYEVDEQKVQADAELISAELLSTLANDVQRNEQILTQLFKIPNGSSTLVYTCTVDHAEQLSQTMNAMGYRSAAISGETLKATRRIYIDAFKKGQIQFLFNYGVLTTGFDAPKTDYIVICRPTTSIILYEQIVGRGLRGPKFGGTETCTIIDFADNLLRLGKPLAYARFQGFWEQEVMQ</sequence>
<dbReference type="RefSeq" id="WP_003324059.1">
    <property type="nucleotide sequence ID" value="NZ_ALPT02000050.1"/>
</dbReference>
<dbReference type="PANTHER" id="PTHR47396:SF1">
    <property type="entry name" value="ATP-DEPENDENT HELICASE IRC3-RELATED"/>
    <property type="match status" value="1"/>
</dbReference>
<dbReference type="SUPFAM" id="SSF52540">
    <property type="entry name" value="P-loop containing nucleoside triphosphate hydrolases"/>
    <property type="match status" value="1"/>
</dbReference>
<reference evidence="3 5" key="1">
    <citation type="journal article" date="2014" name="Genome Announc.">
        <title>Draft Genome Sequence of Bacillus alcalophilus AV1934, a Classic Alkaliphile Isolated from Human Feces in 1934.</title>
        <authorList>
            <person name="Attie O."/>
            <person name="Jayaprakash A."/>
            <person name="Shah H."/>
            <person name="Paulsen I.T."/>
            <person name="Morino M."/>
            <person name="Takahashi Y."/>
            <person name="Narumi I."/>
            <person name="Sachidanandam R."/>
            <person name="Satoh K."/>
            <person name="Ito M."/>
            <person name="Krulwich T.A."/>
        </authorList>
    </citation>
    <scope>NUCLEOTIDE SEQUENCE [LARGE SCALE GENOMIC DNA]</scope>
    <source>
        <strain evidence="3 5">AV1934</strain>
    </source>
</reference>
<dbReference type="InterPro" id="IPR001650">
    <property type="entry name" value="Helicase_C-like"/>
</dbReference>
<accession>A0A094WFY6</accession>
<evidence type="ECO:0008006" key="7">
    <source>
        <dbReference type="Google" id="ProtNLM"/>
    </source>
</evidence>
<reference evidence="4 6" key="2">
    <citation type="submission" date="2014-01" db="EMBL/GenBank/DDBJ databases">
        <title>Draft genome sequencing of Bacillus alcalophilus CGMCC 1.3604.</title>
        <authorList>
            <person name="Yang J."/>
            <person name="Diao L."/>
            <person name="Yang S."/>
        </authorList>
    </citation>
    <scope>NUCLEOTIDE SEQUENCE [LARGE SCALE GENOMIC DNA]</scope>
    <source>
        <strain evidence="4 6">CGMCC 1.3604</strain>
    </source>
</reference>
<dbReference type="EMBL" id="JALP01000237">
    <property type="protein sequence ID" value="THG89393.1"/>
    <property type="molecule type" value="Genomic_DNA"/>
</dbReference>
<dbReference type="Proteomes" id="UP000002754">
    <property type="component" value="Unassembled WGS sequence"/>
</dbReference>
<feature type="domain" description="Helicase C-terminal" evidence="2">
    <location>
        <begin position="427"/>
        <end position="572"/>
    </location>
</feature>
<dbReference type="OrthoDB" id="9802848at2"/>
<dbReference type="Pfam" id="PF04851">
    <property type="entry name" value="ResIII"/>
    <property type="match status" value="1"/>
</dbReference>
<dbReference type="InterPro" id="IPR006935">
    <property type="entry name" value="Helicase/UvrB_N"/>
</dbReference>
<evidence type="ECO:0000259" key="2">
    <source>
        <dbReference type="PROSITE" id="PS51194"/>
    </source>
</evidence>
<dbReference type="PANTHER" id="PTHR47396">
    <property type="entry name" value="TYPE I RESTRICTION ENZYME ECOKI R PROTEIN"/>
    <property type="match status" value="1"/>
</dbReference>
<dbReference type="AlphaFoldDB" id="A0A094WFY6"/>
<protein>
    <recommendedName>
        <fullName evidence="7">DEAD/DEAH box helicase</fullName>
    </recommendedName>
</protein>
<feature type="domain" description="Helicase ATP-binding" evidence="1">
    <location>
        <begin position="183"/>
        <end position="359"/>
    </location>
</feature>